<protein>
    <submittedName>
        <fullName evidence="3">Transglycosylase SLT domain protein</fullName>
    </submittedName>
</protein>
<dbReference type="Gene3D" id="1.10.530.10">
    <property type="match status" value="1"/>
</dbReference>
<evidence type="ECO:0000313" key="4">
    <source>
        <dbReference type="Proteomes" id="UP000198290"/>
    </source>
</evidence>
<dbReference type="PANTHER" id="PTHR37423:SF2">
    <property type="entry name" value="MEMBRANE-BOUND LYTIC MUREIN TRANSGLYCOSYLASE C"/>
    <property type="match status" value="1"/>
</dbReference>
<organism evidence="3 4">
    <name type="scientific">Aquitalea magnusonii</name>
    <dbReference type="NCBI Taxonomy" id="332411"/>
    <lineage>
        <taxon>Bacteria</taxon>
        <taxon>Pseudomonadati</taxon>
        <taxon>Pseudomonadota</taxon>
        <taxon>Betaproteobacteria</taxon>
        <taxon>Neisseriales</taxon>
        <taxon>Chromobacteriaceae</taxon>
        <taxon>Aquitalea</taxon>
    </lineage>
</organism>
<dbReference type="SUPFAM" id="SSF53955">
    <property type="entry name" value="Lysozyme-like"/>
    <property type="match status" value="1"/>
</dbReference>
<dbReference type="PANTHER" id="PTHR37423">
    <property type="entry name" value="SOLUBLE LYTIC MUREIN TRANSGLYCOSYLASE-RELATED"/>
    <property type="match status" value="1"/>
</dbReference>
<dbReference type="InterPro" id="IPR008258">
    <property type="entry name" value="Transglycosylase_SLT_dom_1"/>
</dbReference>
<proteinExistence type="inferred from homology"/>
<dbReference type="Proteomes" id="UP000198290">
    <property type="component" value="Chromosome"/>
</dbReference>
<dbReference type="KEGG" id="amah:DLM_1778"/>
<dbReference type="RefSeq" id="WP_089083398.1">
    <property type="nucleotide sequence ID" value="NZ_AP018823.1"/>
</dbReference>
<reference evidence="4" key="3">
    <citation type="journal article" date="2017" name="Plant Physiol. Biochem.">
        <title>Differential oxidative and antioxidative response of duckweed Lemna minor toward plant growth promoting/inhibiting bacteria.</title>
        <authorList>
            <person name="Ishizawa H."/>
            <person name="Kuroda M."/>
            <person name="Morikawa M."/>
            <person name="Ike M."/>
        </authorList>
    </citation>
    <scope>NUCLEOTIDE SEQUENCE [LARGE SCALE GENOMIC DNA]</scope>
    <source>
        <strain evidence="4">H3</strain>
    </source>
</reference>
<dbReference type="Pfam" id="PF01464">
    <property type="entry name" value="SLT"/>
    <property type="match status" value="1"/>
</dbReference>
<evidence type="ECO:0000259" key="2">
    <source>
        <dbReference type="Pfam" id="PF01464"/>
    </source>
</evidence>
<feature type="domain" description="Transglycosylase SLT" evidence="2">
    <location>
        <begin position="38"/>
        <end position="144"/>
    </location>
</feature>
<gene>
    <name evidence="3" type="ORF">DLM_1778</name>
</gene>
<name>A0A3G9GDF3_9NEIS</name>
<dbReference type="InterPro" id="IPR023346">
    <property type="entry name" value="Lysozyme-like_dom_sf"/>
</dbReference>
<evidence type="ECO:0000313" key="3">
    <source>
        <dbReference type="EMBL" id="BBF85394.1"/>
    </source>
</evidence>
<reference evidence="4" key="1">
    <citation type="journal article" date="2017" name="Biotechnol. Biofuels">
        <title>Evaluation of environmental bacterial communities as a factor affecting the growth of duckweed Lemna minor.</title>
        <authorList>
            <person name="Ishizawa H."/>
            <person name="Kuroda M."/>
            <person name="Morikawa M."/>
            <person name="Ike M."/>
        </authorList>
    </citation>
    <scope>NUCLEOTIDE SEQUENCE [LARGE SCALE GENOMIC DNA]</scope>
    <source>
        <strain evidence="4">H3</strain>
    </source>
</reference>
<dbReference type="EMBL" id="AP018823">
    <property type="protein sequence ID" value="BBF85394.1"/>
    <property type="molecule type" value="Genomic_DNA"/>
</dbReference>
<accession>A0A3G9GDF3</accession>
<dbReference type="AlphaFoldDB" id="A0A3G9GDF3"/>
<dbReference type="OrthoDB" id="9815002at2"/>
<sequence>MSGKFVDVKKAASDGVGAGLPIIGGGGRVPTDKGYNAMIAKAAQKWGVPVDLALRQAQQESGNFDPNVISGKKKSGAGAVGLFQFMPLTAKALGVDPTNPTQSADKAMGYLAQLFKKFGDWKKAVWAYNWGEGNVAKYLAGQKKALPGETRKYGLIVVDGYTNEEASQTGADVL</sequence>
<reference evidence="3 4" key="2">
    <citation type="journal article" date="2017" name="Genome Announc.">
        <title>Draft genome sequence of Aquitalea magnusonii strain H3, a plant growth-promoting bacterium of duckweed Lemna minor.</title>
        <authorList>
            <person name="Ishizawa H."/>
            <person name="Kuroda M."/>
            <person name="Ike M."/>
        </authorList>
    </citation>
    <scope>NUCLEOTIDE SEQUENCE [LARGE SCALE GENOMIC DNA]</scope>
    <source>
        <strain evidence="3 4">H3</strain>
    </source>
</reference>
<keyword evidence="4" id="KW-1185">Reference proteome</keyword>
<comment type="similarity">
    <text evidence="1">Belongs to the transglycosylase Slt family.</text>
</comment>
<evidence type="ECO:0000256" key="1">
    <source>
        <dbReference type="ARBA" id="ARBA00007734"/>
    </source>
</evidence>